<name>A0A9Y1BMK6_9ARCH</name>
<dbReference type="Pfam" id="PF03551">
    <property type="entry name" value="PadR"/>
    <property type="match status" value="1"/>
</dbReference>
<dbReference type="Gene3D" id="1.10.10.10">
    <property type="entry name" value="Winged helix-like DNA-binding domain superfamily/Winged helix DNA-binding domain"/>
    <property type="match status" value="1"/>
</dbReference>
<accession>A0A9Y1BMK6</accession>
<dbReference type="InterPro" id="IPR036388">
    <property type="entry name" value="WH-like_DNA-bd_sf"/>
</dbReference>
<dbReference type="Proteomes" id="UP001201020">
    <property type="component" value="Chromosome"/>
</dbReference>
<dbReference type="PANTHER" id="PTHR43252">
    <property type="entry name" value="TRANSCRIPTIONAL REGULATOR YQJI"/>
    <property type="match status" value="1"/>
</dbReference>
<dbReference type="PANTHER" id="PTHR43252:SF7">
    <property type="entry name" value="TRANSCRIPTIONAL REGULATOR YQJI"/>
    <property type="match status" value="1"/>
</dbReference>
<sequence length="126" mass="14577">MKKKHIEKDGQKSLLSKFKTIESLPITRTLILICLQKKPNSSGYSLIKSIRSLTNDLVKLKSGTLYPELRKLEKEGLVISVLTEDKRKTRLYQITEEGKKKLEELINLIELRISNILQPIINAYRK</sequence>
<proteinExistence type="predicted"/>
<dbReference type="AlphaFoldDB" id="A0A9Y1BMK6"/>
<feature type="domain" description="Transcription regulator PadR N-terminal" evidence="1">
    <location>
        <begin position="32"/>
        <end position="104"/>
    </location>
</feature>
<organism evidence="2">
    <name type="scientific">Candidatus Heimdallarchaeum aukensis</name>
    <dbReference type="NCBI Taxonomy" id="2876573"/>
    <lineage>
        <taxon>Archaea</taxon>
        <taxon>Promethearchaeati</taxon>
        <taxon>Candidatus Heimdallarchaeota</taxon>
        <taxon>Candidatus Heimdallarchaeia (ex Rinke et al. 2021) (nom. nud.)</taxon>
        <taxon>Candidatus Heimdallarchaeales</taxon>
        <taxon>Candidatus Heimdallarchaeaceae</taxon>
        <taxon>Candidatus Heimdallarchaeum</taxon>
    </lineage>
</organism>
<dbReference type="SUPFAM" id="SSF46785">
    <property type="entry name" value="Winged helix' DNA-binding domain"/>
    <property type="match status" value="1"/>
</dbReference>
<dbReference type="EMBL" id="CP084166">
    <property type="protein sequence ID" value="UJG41640.1"/>
    <property type="molecule type" value="Genomic_DNA"/>
</dbReference>
<dbReference type="InterPro" id="IPR005149">
    <property type="entry name" value="Tscrpt_reg_PadR_N"/>
</dbReference>
<evidence type="ECO:0000259" key="1">
    <source>
        <dbReference type="Pfam" id="PF03551"/>
    </source>
</evidence>
<reference evidence="2" key="1">
    <citation type="journal article" date="2022" name="Nat. Microbiol.">
        <title>Unique mobile elements and scalable gene flow at the prokaryote-eukaryote boundary revealed by circularized Asgard archaea genomes.</title>
        <authorList>
            <person name="Wu F."/>
            <person name="Speth D.R."/>
            <person name="Philosof A."/>
            <person name="Cremiere A."/>
            <person name="Narayanan A."/>
            <person name="Barco R.A."/>
            <person name="Connon S.A."/>
            <person name="Amend J.P."/>
            <person name="Antoshechkin I.A."/>
            <person name="Orphan V.J."/>
        </authorList>
    </citation>
    <scope>NUCLEOTIDE SEQUENCE</scope>
    <source>
        <strain evidence="2">PM71</strain>
    </source>
</reference>
<protein>
    <submittedName>
        <fullName evidence="2">PadR family transcriptional regulator</fullName>
    </submittedName>
</protein>
<dbReference type="InterPro" id="IPR036390">
    <property type="entry name" value="WH_DNA-bd_sf"/>
</dbReference>
<gene>
    <name evidence="2" type="ORF">K9W45_04035</name>
</gene>
<evidence type="ECO:0000313" key="2">
    <source>
        <dbReference type="EMBL" id="UJG41640.1"/>
    </source>
</evidence>